<reference evidence="2" key="1">
    <citation type="submission" date="2023-08" db="EMBL/GenBank/DDBJ databases">
        <authorList>
            <person name="Alioto T."/>
            <person name="Alioto T."/>
            <person name="Gomez Garrido J."/>
        </authorList>
    </citation>
    <scope>NUCLEOTIDE SEQUENCE</scope>
</reference>
<sequence>MENSWWDDVEEERADDTQPIITGSDDEENPYNAINHPNAYESLFSAEDDEQCEFAGQSKKIQIASDKTLKEKPAGFRQLKDCTDHKNSGNIR</sequence>
<dbReference type="AlphaFoldDB" id="A0AA36BUS1"/>
<gene>
    <name evidence="2" type="ORF">OCTVUL_1B009228</name>
</gene>
<proteinExistence type="predicted"/>
<dbReference type="Proteomes" id="UP001162480">
    <property type="component" value="Chromosome 25"/>
</dbReference>
<feature type="compositionally biased region" description="Acidic residues" evidence="1">
    <location>
        <begin position="1"/>
        <end position="14"/>
    </location>
</feature>
<keyword evidence="3" id="KW-1185">Reference proteome</keyword>
<dbReference type="EMBL" id="OX597838">
    <property type="protein sequence ID" value="CAI9740730.1"/>
    <property type="molecule type" value="Genomic_DNA"/>
</dbReference>
<protein>
    <submittedName>
        <fullName evidence="2">Uncharacterized protein</fullName>
    </submittedName>
</protein>
<feature type="region of interest" description="Disordered" evidence="1">
    <location>
        <begin position="1"/>
        <end position="32"/>
    </location>
</feature>
<accession>A0AA36BUS1</accession>
<name>A0AA36BUS1_OCTVU</name>
<evidence type="ECO:0000256" key="1">
    <source>
        <dbReference type="SAM" id="MobiDB-lite"/>
    </source>
</evidence>
<evidence type="ECO:0000313" key="2">
    <source>
        <dbReference type="EMBL" id="CAI9740730.1"/>
    </source>
</evidence>
<evidence type="ECO:0000313" key="3">
    <source>
        <dbReference type="Proteomes" id="UP001162480"/>
    </source>
</evidence>
<organism evidence="2 3">
    <name type="scientific">Octopus vulgaris</name>
    <name type="common">Common octopus</name>
    <dbReference type="NCBI Taxonomy" id="6645"/>
    <lineage>
        <taxon>Eukaryota</taxon>
        <taxon>Metazoa</taxon>
        <taxon>Spiralia</taxon>
        <taxon>Lophotrochozoa</taxon>
        <taxon>Mollusca</taxon>
        <taxon>Cephalopoda</taxon>
        <taxon>Coleoidea</taxon>
        <taxon>Octopodiformes</taxon>
        <taxon>Octopoda</taxon>
        <taxon>Incirrata</taxon>
        <taxon>Octopodidae</taxon>
        <taxon>Octopus</taxon>
    </lineage>
</organism>